<feature type="transmembrane region" description="Helical" evidence="7">
    <location>
        <begin position="424"/>
        <end position="446"/>
    </location>
</feature>
<evidence type="ECO:0000256" key="3">
    <source>
        <dbReference type="ARBA" id="ARBA00022692"/>
    </source>
</evidence>
<accession>A0A7J6IDA6</accession>
<dbReference type="Gene3D" id="1.20.1250.20">
    <property type="entry name" value="MFS general substrate transporter like domains"/>
    <property type="match status" value="1"/>
</dbReference>
<dbReference type="GO" id="GO:0022857">
    <property type="term" value="F:transmembrane transporter activity"/>
    <property type="evidence" value="ECO:0007669"/>
    <property type="project" value="InterPro"/>
</dbReference>
<protein>
    <submittedName>
        <fullName evidence="8">Pantothenate transporter liz1</fullName>
    </submittedName>
</protein>
<feature type="transmembrane region" description="Helical" evidence="7">
    <location>
        <begin position="333"/>
        <end position="351"/>
    </location>
</feature>
<evidence type="ECO:0000256" key="6">
    <source>
        <dbReference type="ARBA" id="ARBA00037968"/>
    </source>
</evidence>
<proteinExistence type="inferred from homology"/>
<feature type="transmembrane region" description="Helical" evidence="7">
    <location>
        <begin position="458"/>
        <end position="478"/>
    </location>
</feature>
<name>A0A7J6IDA6_COLFN</name>
<dbReference type="EMBL" id="ANPB02000012">
    <property type="protein sequence ID" value="KAF4473681.1"/>
    <property type="molecule type" value="Genomic_DNA"/>
</dbReference>
<dbReference type="OrthoDB" id="3639251at2759"/>
<feature type="transmembrane region" description="Helical" evidence="7">
    <location>
        <begin position="393"/>
        <end position="412"/>
    </location>
</feature>
<evidence type="ECO:0000256" key="2">
    <source>
        <dbReference type="ARBA" id="ARBA00022448"/>
    </source>
</evidence>
<dbReference type="InterPro" id="IPR011701">
    <property type="entry name" value="MFS"/>
</dbReference>
<reference evidence="8 9" key="1">
    <citation type="submission" date="2012-08" db="EMBL/GenBank/DDBJ databases">
        <authorList>
            <person name="Gan P.H.P."/>
            <person name="Ikeda K."/>
            <person name="Irieda H."/>
            <person name="Narusaka M."/>
            <person name="O'Connell R.J."/>
            <person name="Narusaka Y."/>
            <person name="Takano Y."/>
            <person name="Kubo Y."/>
            <person name="Shirasu K."/>
        </authorList>
    </citation>
    <scope>NUCLEOTIDE SEQUENCE [LARGE SCALE GENOMIC DNA]</scope>
    <source>
        <strain evidence="8 9">Nara gc5</strain>
    </source>
</reference>
<gene>
    <name evidence="8" type="primary">liz1-9</name>
    <name evidence="8" type="ORF">CGGC5_v017331</name>
</gene>
<keyword evidence="3 7" id="KW-0812">Transmembrane</keyword>
<evidence type="ECO:0000313" key="9">
    <source>
        <dbReference type="Proteomes" id="UP000011096"/>
    </source>
</evidence>
<dbReference type="Proteomes" id="UP000011096">
    <property type="component" value="Unassembled WGS sequence"/>
</dbReference>
<evidence type="ECO:0000313" key="8">
    <source>
        <dbReference type="EMBL" id="KAF4473681.1"/>
    </source>
</evidence>
<evidence type="ECO:0000256" key="4">
    <source>
        <dbReference type="ARBA" id="ARBA00022989"/>
    </source>
</evidence>
<evidence type="ECO:0000256" key="1">
    <source>
        <dbReference type="ARBA" id="ARBA00004141"/>
    </source>
</evidence>
<comment type="caution">
    <text evidence="8">The sequence shown here is derived from an EMBL/GenBank/DDBJ whole genome shotgun (WGS) entry which is preliminary data.</text>
</comment>
<dbReference type="FunFam" id="1.20.1250.20:FF:000065">
    <property type="entry name" value="Putative MFS pantothenate transporter"/>
    <property type="match status" value="1"/>
</dbReference>
<keyword evidence="5 7" id="KW-0472">Membrane</keyword>
<keyword evidence="9" id="KW-1185">Reference proteome</keyword>
<dbReference type="Pfam" id="PF07690">
    <property type="entry name" value="MFS_1"/>
    <property type="match status" value="1"/>
</dbReference>
<dbReference type="AlphaFoldDB" id="A0A7J6IDA6"/>
<sequence>MAPVSLEDNVPSKASELTTRIFPAIEEERKTTWRHFFWDAWDKTPDERRLIFKMDITLMTFGCLGTFIKYIDRSNLNTAFVSGMKEEMSLYGNELNYANTAYSVANIIGLWPVSIALTRSTPRYFIPLMETGWTICTLGQAFMRTPLQMYVMRFLLGLFETGHWSSIIYLCGAWYQKRELSRRIAIMNCATSIGPMFSSYLQAAAYTGLNGVHGLSGWRWLFIIDTVISVGIIIPQFFFYPDVPARQQPSIVFSEAEIELARDRNPKEGRVKQGAFTWAQAKRCVTTPDIFLLWLISVCNSVAHLPSDSMAFWFKAWNTIKPGSYTVPQINNYTTPLGGVTVILTLVFAWSSDTWLKGRRWPMLVVGGVVTGIVCILLAATPVFPQNKAFRWFLYYNTNWAFAANTMFWSWTQDTLSGDPLTRSFASAGLNVCSWTTIAVVPLFAFKTIDQPAVVGGNWGTAGMAFLYAIAALTLAHIQYKRENKSLEAEVETSST</sequence>
<dbReference type="PANTHER" id="PTHR43791:SF39">
    <property type="entry name" value="TRANSPORTER LIZ1_SEO1, PUTATIVE (AFU_ORTHOLOGUE AFUA_3G00980)-RELATED"/>
    <property type="match status" value="1"/>
</dbReference>
<feature type="transmembrane region" description="Helical" evidence="7">
    <location>
        <begin position="290"/>
        <end position="313"/>
    </location>
</feature>
<keyword evidence="2" id="KW-0813">Transport</keyword>
<dbReference type="InterPro" id="IPR036259">
    <property type="entry name" value="MFS_trans_sf"/>
</dbReference>
<feature type="transmembrane region" description="Helical" evidence="7">
    <location>
        <begin position="184"/>
        <end position="206"/>
    </location>
</feature>
<dbReference type="PANTHER" id="PTHR43791">
    <property type="entry name" value="PERMEASE-RELATED"/>
    <property type="match status" value="1"/>
</dbReference>
<dbReference type="SUPFAM" id="SSF103473">
    <property type="entry name" value="MFS general substrate transporter"/>
    <property type="match status" value="1"/>
</dbReference>
<organism evidence="8 9">
    <name type="scientific">Colletotrichum fructicola (strain Nara gc5)</name>
    <name type="common">Anthracnose fungus</name>
    <name type="synonym">Colletotrichum gloeosporioides (strain Nara gc5)</name>
    <dbReference type="NCBI Taxonomy" id="1213859"/>
    <lineage>
        <taxon>Eukaryota</taxon>
        <taxon>Fungi</taxon>
        <taxon>Dikarya</taxon>
        <taxon>Ascomycota</taxon>
        <taxon>Pezizomycotina</taxon>
        <taxon>Sordariomycetes</taxon>
        <taxon>Hypocreomycetidae</taxon>
        <taxon>Glomerellales</taxon>
        <taxon>Glomerellaceae</taxon>
        <taxon>Colletotrichum</taxon>
        <taxon>Colletotrichum gloeosporioides species complex</taxon>
    </lineage>
</organism>
<dbReference type="GeneID" id="43610915"/>
<comment type="subcellular location">
    <subcellularLocation>
        <location evidence="1">Membrane</location>
        <topology evidence="1">Multi-pass membrane protein</topology>
    </subcellularLocation>
</comment>
<dbReference type="InParanoid" id="A0A7J6IDA6"/>
<dbReference type="GO" id="GO:0016020">
    <property type="term" value="C:membrane"/>
    <property type="evidence" value="ECO:0007669"/>
    <property type="project" value="UniProtKB-SubCell"/>
</dbReference>
<keyword evidence="4 7" id="KW-1133">Transmembrane helix</keyword>
<feature type="transmembrane region" description="Helical" evidence="7">
    <location>
        <begin position="218"/>
        <end position="240"/>
    </location>
</feature>
<evidence type="ECO:0000256" key="7">
    <source>
        <dbReference type="SAM" id="Phobius"/>
    </source>
</evidence>
<evidence type="ECO:0000256" key="5">
    <source>
        <dbReference type="ARBA" id="ARBA00023136"/>
    </source>
</evidence>
<feature type="transmembrane region" description="Helical" evidence="7">
    <location>
        <begin position="363"/>
        <end position="381"/>
    </location>
</feature>
<comment type="similarity">
    <text evidence="6">Belongs to the major facilitator superfamily. Allantoate permease family.</text>
</comment>
<reference evidence="8 9" key="2">
    <citation type="submission" date="2020-04" db="EMBL/GenBank/DDBJ databases">
        <title>Genome sequencing and assembly of multiple isolates from the Colletotrichum gloeosporioides species complex.</title>
        <authorList>
            <person name="Gan P."/>
            <person name="Shirasu K."/>
        </authorList>
    </citation>
    <scope>NUCLEOTIDE SEQUENCE [LARGE SCALE GENOMIC DNA]</scope>
    <source>
        <strain evidence="8 9">Nara gc5</strain>
    </source>
</reference>
<feature type="transmembrane region" description="Helical" evidence="7">
    <location>
        <begin position="149"/>
        <end position="172"/>
    </location>
</feature>
<dbReference type="RefSeq" id="XP_066006732.1">
    <property type="nucleotide sequence ID" value="XM_066153895.1"/>
</dbReference>